<evidence type="ECO:0000256" key="5">
    <source>
        <dbReference type="PROSITE-ProRule" id="PRU00339"/>
    </source>
</evidence>
<organism evidence="8 9">
    <name type="scientific">Adiantum capillus-veneris</name>
    <name type="common">Maidenhair fern</name>
    <dbReference type="NCBI Taxonomy" id="13818"/>
    <lineage>
        <taxon>Eukaryota</taxon>
        <taxon>Viridiplantae</taxon>
        <taxon>Streptophyta</taxon>
        <taxon>Embryophyta</taxon>
        <taxon>Tracheophyta</taxon>
        <taxon>Polypodiopsida</taxon>
        <taxon>Polypodiidae</taxon>
        <taxon>Polypodiales</taxon>
        <taxon>Pteridineae</taxon>
        <taxon>Pteridaceae</taxon>
        <taxon>Vittarioideae</taxon>
        <taxon>Adiantum</taxon>
    </lineage>
</organism>
<comment type="similarity">
    <text evidence="3">Belongs to the RPAP3 family.</text>
</comment>
<reference evidence="8" key="1">
    <citation type="submission" date="2021-01" db="EMBL/GenBank/DDBJ databases">
        <title>Adiantum capillus-veneris genome.</title>
        <authorList>
            <person name="Fang Y."/>
            <person name="Liao Q."/>
        </authorList>
    </citation>
    <scope>NUCLEOTIDE SEQUENCE</scope>
    <source>
        <strain evidence="8">H3</strain>
        <tissue evidence="8">Leaf</tissue>
    </source>
</reference>
<feature type="repeat" description="TPR" evidence="5">
    <location>
        <begin position="746"/>
        <end position="779"/>
    </location>
</feature>
<feature type="region of interest" description="Disordered" evidence="6">
    <location>
        <begin position="554"/>
        <end position="578"/>
    </location>
</feature>
<dbReference type="SMART" id="SM00028">
    <property type="entry name" value="TPR"/>
    <property type="match status" value="9"/>
</dbReference>
<dbReference type="Pfam" id="PF13432">
    <property type="entry name" value="TPR_16"/>
    <property type="match status" value="1"/>
</dbReference>
<dbReference type="InterPro" id="IPR019734">
    <property type="entry name" value="TPR_rpt"/>
</dbReference>
<dbReference type="Proteomes" id="UP000886520">
    <property type="component" value="Chromosome 21"/>
</dbReference>
<proteinExistence type="inferred from homology"/>
<dbReference type="Pfam" id="PF13181">
    <property type="entry name" value="TPR_8"/>
    <property type="match status" value="2"/>
</dbReference>
<dbReference type="Pfam" id="PF00515">
    <property type="entry name" value="TPR_1"/>
    <property type="match status" value="1"/>
</dbReference>
<accession>A0A9D4Z715</accession>
<dbReference type="Gene3D" id="1.25.40.10">
    <property type="entry name" value="Tetratricopeptide repeat domain"/>
    <property type="match status" value="3"/>
</dbReference>
<dbReference type="PANTHER" id="PTHR46423">
    <property type="entry name" value="RNA POLYMERASE II-ASSOCIATED PROTEIN 3"/>
    <property type="match status" value="1"/>
</dbReference>
<comment type="caution">
    <text evidence="8">The sequence shown here is derived from an EMBL/GenBank/DDBJ whole genome shotgun (WGS) entry which is preliminary data.</text>
</comment>
<evidence type="ECO:0000313" key="9">
    <source>
        <dbReference type="Proteomes" id="UP000886520"/>
    </source>
</evidence>
<evidence type="ECO:0000256" key="4">
    <source>
        <dbReference type="ARBA" id="ARBA00040133"/>
    </source>
</evidence>
<evidence type="ECO:0000313" key="8">
    <source>
        <dbReference type="EMBL" id="KAI5062962.1"/>
    </source>
</evidence>
<dbReference type="Pfam" id="PF13877">
    <property type="entry name" value="RPAP3_C"/>
    <property type="match status" value="1"/>
</dbReference>
<sequence length="962" mass="109491">MVVFKSPPSWLSHSEFDEFNDITYDKIQSYTNLSKLKRLERFMREEGFVQTADIARQRILEHGGIDPQCLEPCLSSSEVADVLQSIQSWQDDIKGKDAELQKLQNSKSSNLSDGASGGFSEIRKACPQVMESDGSRTDGKDKRRSKKDIRSGREYYEGWDQYVSQWEKENVTQEEIKETYAAKSLPKETGAQKSKRKESTLEAKPLIEREWLAHREREKGNDLFKAKEFSSSLKAYNRAIGMYKDSAALYANRAAVHLKMNRYEEAYADCCEALTLEPTNPKVLMRRAKASLEMSEPAKALIDLQESLRFDPTNEETIRLKRNVEDALKKNSTSNIALPDGRRLAIEDVESIGSETRKQKNLLEKDEQEDSQLMEDEWRVKGNTYFAEKNFQKACDCYNKGLTFAPNSVRLLCNKSLSELKLENYVAAEMDASKALAIDSHCIKAFHHRGLARRALGKLEEAIEDLQEVLRAVPGERTVAAELDVMQELIDGQRLLPKREGPMIIEEIHEDVAQEHHDENIIKGNSNHFQTLSKHSESQDNSLAAGNMDAYKDDIHGRTSSIKGASSSRETSSKPMGSAEASVIFEEACKDRKHLQIQKCFPAKDFVVGRTNAINENGHGDKLHLQVQECPFSEETTQENIELGHSQGNFCVCDLKRRSSHALQAKNRECNEKQRDEALKERLRGNEFYNVGDIAAAIDCYSKSLELDQTIAATYANRALCHLKLKEPAKAEDDCTLAIQLEPKNSKAYFRRATSRKEMEDIEGALEDLKMFLSLCPNDKMVHSLIKELEGQRHRQRKENRSNEQVTLPYDASANLVISSTTVSEILENPYKWRTSSFPAIPRSAVEFERSLLDLLKQPLVLKEYIQAIKTNLYSNIFKEDLSARILKLVIVFMKENHLLFQCKDMLDILQGFTKVNRFQIAVMLLDKQGKEALQELFRYLMTATGDSAADTDCLRCKYFCS</sequence>
<keyword evidence="2 5" id="KW-0802">TPR repeat</keyword>
<name>A0A9D4Z715_ADICA</name>
<evidence type="ECO:0000256" key="2">
    <source>
        <dbReference type="ARBA" id="ARBA00022803"/>
    </source>
</evidence>
<dbReference type="OrthoDB" id="629492at2759"/>
<dbReference type="PROSITE" id="PS50005">
    <property type="entry name" value="TPR"/>
    <property type="match status" value="4"/>
</dbReference>
<feature type="repeat" description="TPR" evidence="5">
    <location>
        <begin position="375"/>
        <end position="408"/>
    </location>
</feature>
<dbReference type="EMBL" id="JABFUD020000021">
    <property type="protein sequence ID" value="KAI5062962.1"/>
    <property type="molecule type" value="Genomic_DNA"/>
</dbReference>
<dbReference type="InterPro" id="IPR011990">
    <property type="entry name" value="TPR-like_helical_dom_sf"/>
</dbReference>
<evidence type="ECO:0000256" key="1">
    <source>
        <dbReference type="ARBA" id="ARBA00022737"/>
    </source>
</evidence>
<gene>
    <name evidence="8" type="ORF">GOP47_0021509</name>
</gene>
<keyword evidence="1" id="KW-0677">Repeat</keyword>
<dbReference type="SUPFAM" id="SSF48452">
    <property type="entry name" value="TPR-like"/>
    <property type="match status" value="2"/>
</dbReference>
<dbReference type="InterPro" id="IPR051966">
    <property type="entry name" value="RPAP3"/>
</dbReference>
<dbReference type="GO" id="GO:0101031">
    <property type="term" value="C:protein folding chaperone complex"/>
    <property type="evidence" value="ECO:0007669"/>
    <property type="project" value="TreeGrafter"/>
</dbReference>
<dbReference type="PANTHER" id="PTHR46423:SF1">
    <property type="entry name" value="RNA POLYMERASE II-ASSOCIATED PROTEIN 3"/>
    <property type="match status" value="1"/>
</dbReference>
<feature type="repeat" description="TPR" evidence="5">
    <location>
        <begin position="247"/>
        <end position="280"/>
    </location>
</feature>
<feature type="region of interest" description="Disordered" evidence="6">
    <location>
        <begin position="124"/>
        <end position="149"/>
    </location>
</feature>
<dbReference type="AlphaFoldDB" id="A0A9D4Z715"/>
<feature type="compositionally biased region" description="Polar residues" evidence="6">
    <location>
        <begin position="558"/>
        <end position="575"/>
    </location>
</feature>
<evidence type="ECO:0000256" key="3">
    <source>
        <dbReference type="ARBA" id="ARBA00038275"/>
    </source>
</evidence>
<evidence type="ECO:0000259" key="7">
    <source>
        <dbReference type="Pfam" id="PF13877"/>
    </source>
</evidence>
<keyword evidence="9" id="KW-1185">Reference proteome</keyword>
<protein>
    <recommendedName>
        <fullName evidence="4">RNA polymerase II-associated protein 3</fullName>
    </recommendedName>
</protein>
<dbReference type="InterPro" id="IPR025986">
    <property type="entry name" value="RPAP3-like_C"/>
</dbReference>
<feature type="repeat" description="TPR" evidence="5">
    <location>
        <begin position="443"/>
        <end position="476"/>
    </location>
</feature>
<evidence type="ECO:0000256" key="6">
    <source>
        <dbReference type="SAM" id="MobiDB-lite"/>
    </source>
</evidence>
<feature type="domain" description="RNA-polymerase II-associated protein 3-like C-terminal" evidence="7">
    <location>
        <begin position="842"/>
        <end position="930"/>
    </location>
</feature>